<geneLocation type="plasmid" evidence="2">
    <name>pPM48TC_fusion</name>
</geneLocation>
<organism evidence="2">
    <name type="scientific">Klebsiella pneumoniae</name>
    <dbReference type="NCBI Taxonomy" id="573"/>
    <lineage>
        <taxon>Bacteria</taxon>
        <taxon>Pseudomonadati</taxon>
        <taxon>Pseudomonadota</taxon>
        <taxon>Gammaproteobacteria</taxon>
        <taxon>Enterobacterales</taxon>
        <taxon>Enterobacteriaceae</taxon>
        <taxon>Klebsiella/Raoultella group</taxon>
        <taxon>Klebsiella</taxon>
        <taxon>Klebsiella pneumoniae complex</taxon>
    </lineage>
</organism>
<sequence>MTESDNIVFLTLLYILHNFCRIYNAFTKRRKNVGKEILRI</sequence>
<keyword evidence="2" id="KW-0614">Plasmid</keyword>
<feature type="transmembrane region" description="Helical" evidence="1">
    <location>
        <begin position="6"/>
        <end position="26"/>
    </location>
</feature>
<keyword evidence="1" id="KW-0812">Transmembrane</keyword>
<dbReference type="AlphaFoldDB" id="A0A6M6A5A5"/>
<protein>
    <submittedName>
        <fullName evidence="2">Uncharacterized protein</fullName>
    </submittedName>
</protein>
<accession>A0A6M6A5A5</accession>
<dbReference type="EMBL" id="MN543581">
    <property type="protein sequence ID" value="QJX13148.1"/>
    <property type="molecule type" value="Genomic_DNA"/>
</dbReference>
<evidence type="ECO:0000313" key="2">
    <source>
        <dbReference type="EMBL" id="QJX13148.1"/>
    </source>
</evidence>
<evidence type="ECO:0000256" key="1">
    <source>
        <dbReference type="SAM" id="Phobius"/>
    </source>
</evidence>
<proteinExistence type="predicted"/>
<keyword evidence="1" id="KW-0472">Membrane</keyword>
<name>A0A6M6A5A5_KLEPN</name>
<keyword evidence="1" id="KW-1133">Transmembrane helix</keyword>
<reference evidence="2" key="1">
    <citation type="submission" date="2019-10" db="EMBL/GenBank/DDBJ databases">
        <title>Tracking microevolution events of conjugative virulence plasmid p15WZ-82_Vir during transmission.</title>
        <authorList>
            <person name="Yang X."/>
        </authorList>
    </citation>
    <scope>NUCLEOTIDE SEQUENCE</scope>
    <source>
        <strain evidence="2">PM48TC</strain>
        <plasmid evidence="2">pPM48TC_fusion</plasmid>
    </source>
</reference>